<evidence type="ECO:0000256" key="14">
    <source>
        <dbReference type="SAM" id="Phobius"/>
    </source>
</evidence>
<organism evidence="17 18">
    <name type="scientific">Knoellia subterranea KCTC 19937</name>
    <dbReference type="NCBI Taxonomy" id="1385521"/>
    <lineage>
        <taxon>Bacteria</taxon>
        <taxon>Bacillati</taxon>
        <taxon>Actinomycetota</taxon>
        <taxon>Actinomycetes</taxon>
        <taxon>Micrococcales</taxon>
        <taxon>Intrasporangiaceae</taxon>
        <taxon>Knoellia</taxon>
    </lineage>
</organism>
<keyword evidence="11 14" id="KW-1133">Transmembrane helix</keyword>
<dbReference type="Proteomes" id="UP000030011">
    <property type="component" value="Unassembled WGS sequence"/>
</dbReference>
<dbReference type="GO" id="GO:0005524">
    <property type="term" value="F:ATP binding"/>
    <property type="evidence" value="ECO:0007669"/>
    <property type="project" value="UniProtKB-KW"/>
</dbReference>
<keyword evidence="9 17" id="KW-0418">Kinase</keyword>
<dbReference type="InterPro" id="IPR016120">
    <property type="entry name" value="Sig_transdc_His_kin_SpoOB"/>
</dbReference>
<dbReference type="Gene3D" id="3.30.450.20">
    <property type="entry name" value="PAS domain"/>
    <property type="match status" value="2"/>
</dbReference>
<dbReference type="STRING" id="1385521.N803_17565"/>
<comment type="subcellular location">
    <subcellularLocation>
        <location evidence="2">Cell membrane</location>
        <topology evidence="2">Multi-pass membrane protein</topology>
    </subcellularLocation>
</comment>
<dbReference type="Pfam" id="PF02518">
    <property type="entry name" value="HATPase_c"/>
    <property type="match status" value="1"/>
</dbReference>
<evidence type="ECO:0000256" key="11">
    <source>
        <dbReference type="ARBA" id="ARBA00022989"/>
    </source>
</evidence>
<evidence type="ECO:0000313" key="17">
    <source>
        <dbReference type="EMBL" id="KGN36820.1"/>
    </source>
</evidence>
<keyword evidence="18" id="KW-1185">Reference proteome</keyword>
<reference evidence="17 18" key="1">
    <citation type="submission" date="2013-08" db="EMBL/GenBank/DDBJ databases">
        <title>The genome sequence of Knoellia subterranea.</title>
        <authorList>
            <person name="Zhu W."/>
            <person name="Wang G."/>
        </authorList>
    </citation>
    <scope>NUCLEOTIDE SEQUENCE [LARGE SCALE GENOMIC DNA]</scope>
    <source>
        <strain evidence="17 18">KCTC 19937</strain>
    </source>
</reference>
<evidence type="ECO:0000256" key="1">
    <source>
        <dbReference type="ARBA" id="ARBA00000085"/>
    </source>
</evidence>
<dbReference type="PRINTS" id="PR00344">
    <property type="entry name" value="BCTRLSENSOR"/>
</dbReference>
<evidence type="ECO:0000256" key="6">
    <source>
        <dbReference type="ARBA" id="ARBA00022679"/>
    </source>
</evidence>
<evidence type="ECO:0000256" key="8">
    <source>
        <dbReference type="ARBA" id="ARBA00022741"/>
    </source>
</evidence>
<keyword evidence="13 14" id="KW-0472">Membrane</keyword>
<keyword evidence="4" id="KW-1003">Cell membrane</keyword>
<dbReference type="PANTHER" id="PTHR43547">
    <property type="entry name" value="TWO-COMPONENT HISTIDINE KINASE"/>
    <property type="match status" value="1"/>
</dbReference>
<evidence type="ECO:0000259" key="16">
    <source>
        <dbReference type="PROSITE" id="PS50112"/>
    </source>
</evidence>
<evidence type="ECO:0000256" key="9">
    <source>
        <dbReference type="ARBA" id="ARBA00022777"/>
    </source>
</evidence>
<dbReference type="AlphaFoldDB" id="A0A0A0JHA1"/>
<dbReference type="InterPro" id="IPR004358">
    <property type="entry name" value="Sig_transdc_His_kin-like_C"/>
</dbReference>
<keyword evidence="5" id="KW-0597">Phosphoprotein</keyword>
<dbReference type="Pfam" id="PF00989">
    <property type="entry name" value="PAS"/>
    <property type="match status" value="1"/>
</dbReference>
<dbReference type="InterPro" id="IPR005467">
    <property type="entry name" value="His_kinase_dom"/>
</dbReference>
<feature type="transmembrane region" description="Helical" evidence="14">
    <location>
        <begin position="22"/>
        <end position="42"/>
    </location>
</feature>
<dbReference type="SUPFAM" id="SSF55874">
    <property type="entry name" value="ATPase domain of HSP90 chaperone/DNA topoisomerase II/histidine kinase"/>
    <property type="match status" value="1"/>
</dbReference>
<evidence type="ECO:0000256" key="10">
    <source>
        <dbReference type="ARBA" id="ARBA00022840"/>
    </source>
</evidence>
<evidence type="ECO:0000256" key="2">
    <source>
        <dbReference type="ARBA" id="ARBA00004651"/>
    </source>
</evidence>
<comment type="caution">
    <text evidence="17">The sequence shown here is derived from an EMBL/GenBank/DDBJ whole genome shotgun (WGS) entry which is preliminary data.</text>
</comment>
<dbReference type="SMART" id="SM00387">
    <property type="entry name" value="HATPase_c"/>
    <property type="match status" value="1"/>
</dbReference>
<feature type="domain" description="PAS" evidence="16">
    <location>
        <begin position="219"/>
        <end position="256"/>
    </location>
</feature>
<dbReference type="PANTHER" id="PTHR43547:SF10">
    <property type="entry name" value="SENSOR HISTIDINE KINASE DCUS"/>
    <property type="match status" value="1"/>
</dbReference>
<dbReference type="PROSITE" id="PS50109">
    <property type="entry name" value="HIS_KIN"/>
    <property type="match status" value="1"/>
</dbReference>
<evidence type="ECO:0000256" key="13">
    <source>
        <dbReference type="ARBA" id="ARBA00023136"/>
    </source>
</evidence>
<dbReference type="SUPFAM" id="SSF55785">
    <property type="entry name" value="PYP-like sensor domain (PAS domain)"/>
    <property type="match status" value="1"/>
</dbReference>
<evidence type="ECO:0000256" key="4">
    <source>
        <dbReference type="ARBA" id="ARBA00022475"/>
    </source>
</evidence>
<dbReference type="Pfam" id="PF17203">
    <property type="entry name" value="sCache_3_2"/>
    <property type="match status" value="1"/>
</dbReference>
<evidence type="ECO:0000313" key="18">
    <source>
        <dbReference type="Proteomes" id="UP000030011"/>
    </source>
</evidence>
<protein>
    <recommendedName>
        <fullName evidence="3">histidine kinase</fullName>
        <ecNumber evidence="3">2.7.13.3</ecNumber>
    </recommendedName>
</protein>
<dbReference type="GO" id="GO:0006355">
    <property type="term" value="P:regulation of DNA-templated transcription"/>
    <property type="evidence" value="ECO:0007669"/>
    <property type="project" value="InterPro"/>
</dbReference>
<dbReference type="InterPro" id="IPR000014">
    <property type="entry name" value="PAS"/>
</dbReference>
<dbReference type="CDD" id="cd00130">
    <property type="entry name" value="PAS"/>
    <property type="match status" value="1"/>
</dbReference>
<dbReference type="InterPro" id="IPR013767">
    <property type="entry name" value="PAS_fold"/>
</dbReference>
<dbReference type="PROSITE" id="PS50112">
    <property type="entry name" value="PAS"/>
    <property type="match status" value="1"/>
</dbReference>
<dbReference type="InterPro" id="IPR003594">
    <property type="entry name" value="HATPase_dom"/>
</dbReference>
<dbReference type="GO" id="GO:0000155">
    <property type="term" value="F:phosphorelay sensor kinase activity"/>
    <property type="evidence" value="ECO:0007669"/>
    <property type="project" value="InterPro"/>
</dbReference>
<dbReference type="EC" id="2.7.13.3" evidence="3"/>
<dbReference type="eggNOG" id="COG3290">
    <property type="taxonomic scope" value="Bacteria"/>
</dbReference>
<dbReference type="SUPFAM" id="SSF103190">
    <property type="entry name" value="Sensory domain-like"/>
    <property type="match status" value="1"/>
</dbReference>
<dbReference type="InterPro" id="IPR029151">
    <property type="entry name" value="Sensor-like_sf"/>
</dbReference>
<feature type="domain" description="Histidine kinase" evidence="15">
    <location>
        <begin position="431"/>
        <end position="538"/>
    </location>
</feature>
<dbReference type="SMART" id="SM00091">
    <property type="entry name" value="PAS"/>
    <property type="match status" value="1"/>
</dbReference>
<keyword evidence="12" id="KW-0902">Two-component regulatory system</keyword>
<evidence type="ECO:0000256" key="5">
    <source>
        <dbReference type="ARBA" id="ARBA00022553"/>
    </source>
</evidence>
<comment type="catalytic activity">
    <reaction evidence="1">
        <text>ATP + protein L-histidine = ADP + protein N-phospho-L-histidine.</text>
        <dbReference type="EC" id="2.7.13.3"/>
    </reaction>
</comment>
<dbReference type="SUPFAM" id="SSF55890">
    <property type="entry name" value="Sporulation response regulatory protein Spo0B"/>
    <property type="match status" value="1"/>
</dbReference>
<dbReference type="InterPro" id="IPR033463">
    <property type="entry name" value="sCache_3"/>
</dbReference>
<dbReference type="InterPro" id="IPR036890">
    <property type="entry name" value="HATPase_C_sf"/>
</dbReference>
<dbReference type="GO" id="GO:0005886">
    <property type="term" value="C:plasma membrane"/>
    <property type="evidence" value="ECO:0007669"/>
    <property type="project" value="UniProtKB-SubCell"/>
</dbReference>
<name>A0A0A0JHA1_9MICO</name>
<keyword evidence="10" id="KW-0067">ATP-binding</keyword>
<evidence type="ECO:0000259" key="15">
    <source>
        <dbReference type="PROSITE" id="PS50109"/>
    </source>
</evidence>
<dbReference type="Gene3D" id="3.30.565.10">
    <property type="entry name" value="Histidine kinase-like ATPase, C-terminal domain"/>
    <property type="match status" value="1"/>
</dbReference>
<dbReference type="InterPro" id="IPR035965">
    <property type="entry name" value="PAS-like_dom_sf"/>
</dbReference>
<evidence type="ECO:0000256" key="3">
    <source>
        <dbReference type="ARBA" id="ARBA00012438"/>
    </source>
</evidence>
<keyword evidence="6" id="KW-0808">Transferase</keyword>
<dbReference type="EMBL" id="AVPK01000008">
    <property type="protein sequence ID" value="KGN36820.1"/>
    <property type="molecule type" value="Genomic_DNA"/>
</dbReference>
<keyword evidence="8" id="KW-0547">Nucleotide-binding</keyword>
<dbReference type="OrthoDB" id="9792686at2"/>
<sequence>MPVGCVSARLSPARWSVAKQTFVLQVGVALLVVAVGLVAAYAQARRAQTQEATSRAMSVARTVAATPDVVDALTAGTESPEVQAFAEDVRRDTHTDFVVVMTTEGVRLSHPDPAQVGQRFIGHIEAAVRGGEVVEDYTGTLGPSRRVVVPVRTEQGIVVGLVSVGIVRTALSQAVRAQLPSLLVAGAAAALLSGLGTALVSRRIRRQTLGMGERQLREMYEYYDAVLHAVTEGLLLVDQGGRLQLANDEAVRLLGLPDDVAGTPLADLGLSPALTAALSDGERREDELHVTEARVLVLGTAPAMWEGRRLGTVATLRDRTDLEHLTGELDSARGVTEALRSQAHESANRIHTIVSLIELGHVDRALAFATDELAVTQQLTDTVVAADAEPALAALLVGKSAQASEQGIDLRIAPGAHWPTDAVPVRDVVTIVGNLIDNAFDAVATAGPGSERRVDVDARLDTDGRTLVLEVADSGPGLPEATVESVVERGFTTKGEGRAGRRGIGLALVAQTIDRLGGSLDVTGPPGARFVVTLPVDGSGGQ</sequence>
<evidence type="ECO:0000256" key="12">
    <source>
        <dbReference type="ARBA" id="ARBA00023012"/>
    </source>
</evidence>
<accession>A0A0A0JHA1</accession>
<feature type="transmembrane region" description="Helical" evidence="14">
    <location>
        <begin position="181"/>
        <end position="201"/>
    </location>
</feature>
<keyword evidence="7 14" id="KW-0812">Transmembrane</keyword>
<gene>
    <name evidence="17" type="ORF">N803_17565</name>
</gene>
<evidence type="ECO:0000256" key="7">
    <source>
        <dbReference type="ARBA" id="ARBA00022692"/>
    </source>
</evidence>
<proteinExistence type="predicted"/>